<feature type="region of interest" description="Disordered" evidence="10">
    <location>
        <begin position="1"/>
        <end position="89"/>
    </location>
</feature>
<keyword evidence="8" id="KW-0717">Septation</keyword>
<keyword evidence="3" id="KW-0132">Cell division</keyword>
<evidence type="ECO:0000256" key="7">
    <source>
        <dbReference type="ARBA" id="ARBA00023134"/>
    </source>
</evidence>
<dbReference type="VEuPathDB" id="CryptoDB:Vbra_4760"/>
<comment type="similarity">
    <text evidence="2">Belongs to the TRAFAC class TrmE-Era-EngA-EngB-Septin-like GTPase superfamily. EngB GTPase family.</text>
</comment>
<sequence>MTPVDRLTVMPARSKASERHESKLIKKYKAKVARKTARGQSRQQEAEKRAKEQSRQRRLARQRKQSSATDASTSPHDTPEASSPSAKAVPKGLQFIEAVEVSGGSSAVEVRPFEREDVGAVSFIGGYEDSRDLPATGLPEVAFLGRSNVGKSSMLNSLQSRASERAEVRISKTPGRTQQINLFRLSDRRKRGLVVLVDLPGYGYTRSISKEDTKKIRSFLLAYLRKRAELRLFLLLVDSRLPAQEVDADVLANLRSMDVPYLVAATKVDRLKASERDANLARLREELQLPSWQPVPFSSMTGENGPLLWRAISDACIGQYEPEADDGNEEPEEEPPQPQEKKTPVPIPQEPVAAEQDTAPSSNEDDSASDGWVSVDEDMPPEEDHPVTQRRRRGGGAGDRPASSARLLEPSSPDGALTDGELRRLIRLNADVLPEGERPSNIDAIDSMRRRDLQGLFSRIAAQIVQSDKQRIEV</sequence>
<dbReference type="SUPFAM" id="SSF52540">
    <property type="entry name" value="P-loop containing nucleoside triphosphate hydrolases"/>
    <property type="match status" value="1"/>
</dbReference>
<feature type="region of interest" description="Disordered" evidence="10">
    <location>
        <begin position="321"/>
        <end position="419"/>
    </location>
</feature>
<feature type="compositionally biased region" description="Basic residues" evidence="10">
    <location>
        <begin position="25"/>
        <end position="37"/>
    </location>
</feature>
<evidence type="ECO:0000313" key="12">
    <source>
        <dbReference type="EMBL" id="CEL93180.1"/>
    </source>
</evidence>
<dbReference type="HAMAP" id="MF_00321">
    <property type="entry name" value="GTPase_EngB"/>
    <property type="match status" value="1"/>
</dbReference>
<dbReference type="Gene3D" id="3.40.50.300">
    <property type="entry name" value="P-loop containing nucleotide triphosphate hydrolases"/>
    <property type="match status" value="1"/>
</dbReference>
<evidence type="ECO:0000256" key="4">
    <source>
        <dbReference type="ARBA" id="ARBA00022723"/>
    </source>
</evidence>
<evidence type="ECO:0000256" key="5">
    <source>
        <dbReference type="ARBA" id="ARBA00022741"/>
    </source>
</evidence>
<evidence type="ECO:0000256" key="9">
    <source>
        <dbReference type="ARBA" id="ARBA00023306"/>
    </source>
</evidence>
<dbReference type="GO" id="GO:0051301">
    <property type="term" value="P:cell division"/>
    <property type="evidence" value="ECO:0007669"/>
    <property type="project" value="UniProtKB-KW"/>
</dbReference>
<dbReference type="PROSITE" id="PS51706">
    <property type="entry name" value="G_ENGB"/>
    <property type="match status" value="1"/>
</dbReference>
<feature type="domain" description="EngB-type G" evidence="11">
    <location>
        <begin position="137"/>
        <end position="318"/>
    </location>
</feature>
<evidence type="ECO:0000256" key="6">
    <source>
        <dbReference type="ARBA" id="ARBA00022842"/>
    </source>
</evidence>
<comment type="cofactor">
    <cofactor evidence="1">
        <name>Mg(2+)</name>
        <dbReference type="ChEBI" id="CHEBI:18420"/>
    </cofactor>
</comment>
<evidence type="ECO:0000256" key="8">
    <source>
        <dbReference type="ARBA" id="ARBA00023210"/>
    </source>
</evidence>
<evidence type="ECO:0000313" key="13">
    <source>
        <dbReference type="Proteomes" id="UP000041254"/>
    </source>
</evidence>
<keyword evidence="9" id="KW-0131">Cell cycle</keyword>
<proteinExistence type="inferred from homology"/>
<dbReference type="NCBIfam" id="TIGR03598">
    <property type="entry name" value="GTPase_YsxC"/>
    <property type="match status" value="1"/>
</dbReference>
<dbReference type="InParanoid" id="A0A0G4EB47"/>
<keyword evidence="4" id="KW-0479">Metal-binding</keyword>
<dbReference type="AlphaFoldDB" id="A0A0G4EB47"/>
<evidence type="ECO:0000256" key="3">
    <source>
        <dbReference type="ARBA" id="ARBA00022618"/>
    </source>
</evidence>
<feature type="compositionally biased region" description="Polar residues" evidence="10">
    <location>
        <begin position="65"/>
        <end position="85"/>
    </location>
</feature>
<dbReference type="STRING" id="1169540.A0A0G4EB47"/>
<feature type="compositionally biased region" description="Acidic residues" evidence="10">
    <location>
        <begin position="322"/>
        <end position="335"/>
    </location>
</feature>
<dbReference type="GO" id="GO:0005525">
    <property type="term" value="F:GTP binding"/>
    <property type="evidence" value="ECO:0007669"/>
    <property type="project" value="UniProtKB-KW"/>
</dbReference>
<feature type="compositionally biased region" description="Basic and acidic residues" evidence="10">
    <location>
        <begin position="15"/>
        <end position="24"/>
    </location>
</feature>
<dbReference type="GO" id="GO:0046872">
    <property type="term" value="F:metal ion binding"/>
    <property type="evidence" value="ECO:0007669"/>
    <property type="project" value="UniProtKB-KW"/>
</dbReference>
<dbReference type="PhylomeDB" id="A0A0G4EB47"/>
<feature type="compositionally biased region" description="Basic and acidic residues" evidence="10">
    <location>
        <begin position="44"/>
        <end position="55"/>
    </location>
</feature>
<reference evidence="12 13" key="1">
    <citation type="submission" date="2014-11" db="EMBL/GenBank/DDBJ databases">
        <authorList>
            <person name="Zhu J."/>
            <person name="Qi W."/>
            <person name="Song R."/>
        </authorList>
    </citation>
    <scope>NUCLEOTIDE SEQUENCE [LARGE SCALE GENOMIC DNA]</scope>
</reference>
<dbReference type="OrthoDB" id="391988at2759"/>
<dbReference type="PANTHER" id="PTHR11649">
    <property type="entry name" value="MSS1/TRME-RELATED GTP-BINDING PROTEIN"/>
    <property type="match status" value="1"/>
</dbReference>
<name>A0A0G4EB47_VITBC</name>
<keyword evidence="6" id="KW-0460">Magnesium</keyword>
<dbReference type="Pfam" id="PF01926">
    <property type="entry name" value="MMR_HSR1"/>
    <property type="match status" value="1"/>
</dbReference>
<evidence type="ECO:0000256" key="10">
    <source>
        <dbReference type="SAM" id="MobiDB-lite"/>
    </source>
</evidence>
<evidence type="ECO:0000259" key="11">
    <source>
        <dbReference type="PROSITE" id="PS51706"/>
    </source>
</evidence>
<dbReference type="PANTHER" id="PTHR11649:SF13">
    <property type="entry name" value="ENGB-TYPE G DOMAIN-CONTAINING PROTEIN"/>
    <property type="match status" value="1"/>
</dbReference>
<accession>A0A0G4EB47</accession>
<dbReference type="InterPro" id="IPR027417">
    <property type="entry name" value="P-loop_NTPase"/>
</dbReference>
<dbReference type="Proteomes" id="UP000041254">
    <property type="component" value="Unassembled WGS sequence"/>
</dbReference>
<dbReference type="EMBL" id="CDMY01000144">
    <property type="protein sequence ID" value="CEL93180.1"/>
    <property type="molecule type" value="Genomic_DNA"/>
</dbReference>
<dbReference type="InterPro" id="IPR006073">
    <property type="entry name" value="GTP-bd"/>
</dbReference>
<keyword evidence="5" id="KW-0547">Nucleotide-binding</keyword>
<organism evidence="12 13">
    <name type="scientific">Vitrella brassicaformis (strain CCMP3155)</name>
    <dbReference type="NCBI Taxonomy" id="1169540"/>
    <lineage>
        <taxon>Eukaryota</taxon>
        <taxon>Sar</taxon>
        <taxon>Alveolata</taxon>
        <taxon>Colpodellida</taxon>
        <taxon>Vitrellaceae</taxon>
        <taxon>Vitrella</taxon>
    </lineage>
</organism>
<gene>
    <name evidence="12" type="ORF">Vbra_4760</name>
</gene>
<evidence type="ECO:0000256" key="1">
    <source>
        <dbReference type="ARBA" id="ARBA00001946"/>
    </source>
</evidence>
<keyword evidence="7" id="KW-0342">GTP-binding</keyword>
<protein>
    <recommendedName>
        <fullName evidence="11">EngB-type G domain-containing protein</fullName>
    </recommendedName>
</protein>
<evidence type="ECO:0000256" key="2">
    <source>
        <dbReference type="ARBA" id="ARBA00009638"/>
    </source>
</evidence>
<keyword evidence="13" id="KW-1185">Reference proteome</keyword>
<dbReference type="InterPro" id="IPR030393">
    <property type="entry name" value="G_ENGB_dom"/>
</dbReference>
<dbReference type="CDD" id="cd01876">
    <property type="entry name" value="YihA_EngB"/>
    <property type="match status" value="1"/>
</dbReference>
<dbReference type="InterPro" id="IPR019987">
    <property type="entry name" value="GTP-bd_ribosome_bio_YsxC"/>
</dbReference>